<name>A0A401QGD8_SCYTO</name>
<feature type="non-terminal residue" evidence="1">
    <location>
        <position position="1"/>
    </location>
</feature>
<keyword evidence="2" id="KW-1185">Reference proteome</keyword>
<reference evidence="1 2" key="1">
    <citation type="journal article" date="2018" name="Nat. Ecol. Evol.">
        <title>Shark genomes provide insights into elasmobranch evolution and the origin of vertebrates.</title>
        <authorList>
            <person name="Hara Y"/>
            <person name="Yamaguchi K"/>
            <person name="Onimaru K"/>
            <person name="Kadota M"/>
            <person name="Koyanagi M"/>
            <person name="Keeley SD"/>
            <person name="Tatsumi K"/>
            <person name="Tanaka K"/>
            <person name="Motone F"/>
            <person name="Kageyama Y"/>
            <person name="Nozu R"/>
            <person name="Adachi N"/>
            <person name="Nishimura O"/>
            <person name="Nakagawa R"/>
            <person name="Tanegashima C"/>
            <person name="Kiyatake I"/>
            <person name="Matsumoto R"/>
            <person name="Murakumo K"/>
            <person name="Nishida K"/>
            <person name="Terakita A"/>
            <person name="Kuratani S"/>
            <person name="Sato K"/>
            <person name="Hyodo S Kuraku.S."/>
        </authorList>
    </citation>
    <scope>NUCLEOTIDE SEQUENCE [LARGE SCALE GENOMIC DNA]</scope>
</reference>
<comment type="caution">
    <text evidence="1">The sequence shown here is derived from an EMBL/GenBank/DDBJ whole genome shotgun (WGS) entry which is preliminary data.</text>
</comment>
<organism evidence="1 2">
    <name type="scientific">Scyliorhinus torazame</name>
    <name type="common">Cloudy catshark</name>
    <name type="synonym">Catulus torazame</name>
    <dbReference type="NCBI Taxonomy" id="75743"/>
    <lineage>
        <taxon>Eukaryota</taxon>
        <taxon>Metazoa</taxon>
        <taxon>Chordata</taxon>
        <taxon>Craniata</taxon>
        <taxon>Vertebrata</taxon>
        <taxon>Chondrichthyes</taxon>
        <taxon>Elasmobranchii</taxon>
        <taxon>Galeomorphii</taxon>
        <taxon>Galeoidea</taxon>
        <taxon>Carcharhiniformes</taxon>
        <taxon>Scyliorhinidae</taxon>
        <taxon>Scyliorhinus</taxon>
    </lineage>
</organism>
<accession>A0A401QGD8</accession>
<dbReference type="Proteomes" id="UP000288216">
    <property type="component" value="Unassembled WGS sequence"/>
</dbReference>
<proteinExistence type="predicted"/>
<dbReference type="OrthoDB" id="5519333at2759"/>
<dbReference type="PANTHER" id="PTHR35442">
    <property type="entry name" value="TRANSMEMBRANE PROTEIN 249"/>
    <property type="match status" value="1"/>
</dbReference>
<dbReference type="EMBL" id="BFAA01076460">
    <property type="protein sequence ID" value="GCB84426.1"/>
    <property type="molecule type" value="Genomic_DNA"/>
</dbReference>
<protein>
    <submittedName>
        <fullName evidence="1">Uncharacterized protein</fullName>
    </submittedName>
</protein>
<dbReference type="PANTHER" id="PTHR35442:SF1">
    <property type="entry name" value="CATION CHANNEL SPERM-ASSOCIATED AUXILIARY SUBUNIT TMEM249"/>
    <property type="match status" value="1"/>
</dbReference>
<dbReference type="Pfam" id="PF15158">
    <property type="entry name" value="TMEM249"/>
    <property type="match status" value="1"/>
</dbReference>
<evidence type="ECO:0000313" key="2">
    <source>
        <dbReference type="Proteomes" id="UP000288216"/>
    </source>
</evidence>
<evidence type="ECO:0000313" key="1">
    <source>
        <dbReference type="EMBL" id="GCB84426.1"/>
    </source>
</evidence>
<sequence>ITIDLLQWRFPGQGKFYYKLILNGTYIEVISLTGIKFSTNREKLEKLGMRLAAKLNLNYFDCVDLTTKHVIRHWPQHKSKDTAKETKDWDLCV</sequence>
<dbReference type="InterPro" id="IPR027861">
    <property type="entry name" value="TMEM249"/>
</dbReference>
<dbReference type="AlphaFoldDB" id="A0A401QGD8"/>
<gene>
    <name evidence="1" type="ORF">scyTo_0025210</name>
</gene>